<dbReference type="EMBL" id="JACVVK020000018">
    <property type="protein sequence ID" value="KAK7503879.1"/>
    <property type="molecule type" value="Genomic_DNA"/>
</dbReference>
<name>A0ABD0LW80_9CAEN</name>
<comment type="caution">
    <text evidence="2">The sequence shown here is derived from an EMBL/GenBank/DDBJ whole genome shotgun (WGS) entry which is preliminary data.</text>
</comment>
<evidence type="ECO:0000313" key="3">
    <source>
        <dbReference type="Proteomes" id="UP001519460"/>
    </source>
</evidence>
<evidence type="ECO:0000313" key="2">
    <source>
        <dbReference type="EMBL" id="KAK7503879.1"/>
    </source>
</evidence>
<sequence>MRRRESRDIHNVLWTYASKAGNSKNSHRWESMALCRSTRVRTQEMEGTPRSAARRVAAPWSQSTGNAENLKTGILEAW</sequence>
<keyword evidence="3" id="KW-1185">Reference proteome</keyword>
<accession>A0ABD0LW80</accession>
<gene>
    <name evidence="2" type="ORF">BaRGS_00005002</name>
</gene>
<dbReference type="AlphaFoldDB" id="A0ABD0LW80"/>
<reference evidence="2 3" key="1">
    <citation type="journal article" date="2023" name="Sci. Data">
        <title>Genome assembly of the Korean intertidal mud-creeper Batillaria attramentaria.</title>
        <authorList>
            <person name="Patra A.K."/>
            <person name="Ho P.T."/>
            <person name="Jun S."/>
            <person name="Lee S.J."/>
            <person name="Kim Y."/>
            <person name="Won Y.J."/>
        </authorList>
    </citation>
    <scope>NUCLEOTIDE SEQUENCE [LARGE SCALE GENOMIC DNA]</scope>
    <source>
        <strain evidence="2">Wonlab-2016</strain>
    </source>
</reference>
<evidence type="ECO:0000256" key="1">
    <source>
        <dbReference type="SAM" id="MobiDB-lite"/>
    </source>
</evidence>
<proteinExistence type="predicted"/>
<organism evidence="2 3">
    <name type="scientific">Batillaria attramentaria</name>
    <dbReference type="NCBI Taxonomy" id="370345"/>
    <lineage>
        <taxon>Eukaryota</taxon>
        <taxon>Metazoa</taxon>
        <taxon>Spiralia</taxon>
        <taxon>Lophotrochozoa</taxon>
        <taxon>Mollusca</taxon>
        <taxon>Gastropoda</taxon>
        <taxon>Caenogastropoda</taxon>
        <taxon>Sorbeoconcha</taxon>
        <taxon>Cerithioidea</taxon>
        <taxon>Batillariidae</taxon>
        <taxon>Batillaria</taxon>
    </lineage>
</organism>
<protein>
    <submittedName>
        <fullName evidence="2">Uncharacterized protein</fullName>
    </submittedName>
</protein>
<feature type="region of interest" description="Disordered" evidence="1">
    <location>
        <begin position="40"/>
        <end position="66"/>
    </location>
</feature>
<dbReference type="Proteomes" id="UP001519460">
    <property type="component" value="Unassembled WGS sequence"/>
</dbReference>